<dbReference type="OrthoDB" id="5419659at2"/>
<organism evidence="2 3">
    <name type="scientific">Thermosediminibacter oceani (strain ATCC BAA-1034 / DSM 16646 / JW/IW-1228P)</name>
    <dbReference type="NCBI Taxonomy" id="555079"/>
    <lineage>
        <taxon>Bacteria</taxon>
        <taxon>Bacillati</taxon>
        <taxon>Bacillota</taxon>
        <taxon>Clostridia</taxon>
        <taxon>Thermosediminibacterales</taxon>
        <taxon>Thermosediminibacteraceae</taxon>
        <taxon>Thermosediminibacter</taxon>
    </lineage>
</organism>
<sequence>MSKKDLEYYLNLKYPFIVRPLTEEEGGGFAVEFPDLPFCIGTGDTIEEAIEDAQKAKNAWLEVSYEDGDEIPEPGSSKKAVKIPGDLYRAMENRAKREGKTVDEYVEEILKKVV</sequence>
<dbReference type="EMBL" id="CP002131">
    <property type="protein sequence ID" value="ADL07216.1"/>
    <property type="molecule type" value="Genomic_DNA"/>
</dbReference>
<protein>
    <recommendedName>
        <fullName evidence="1">HicB-like antitoxin of toxin-antitoxin system domain-containing protein</fullName>
    </recommendedName>
</protein>
<gene>
    <name evidence="2" type="ordered locus">Toce_0438</name>
</gene>
<dbReference type="InterPro" id="IPR031807">
    <property type="entry name" value="HicB-like"/>
</dbReference>
<dbReference type="Pfam" id="PF15919">
    <property type="entry name" value="HicB_lk_antitox"/>
    <property type="match status" value="1"/>
</dbReference>
<accession>D9S1D9</accession>
<dbReference type="InterPro" id="IPR035069">
    <property type="entry name" value="TTHA1013/TTHA0281-like"/>
</dbReference>
<dbReference type="STRING" id="555079.Toce_0438"/>
<dbReference type="AlphaFoldDB" id="D9S1D9"/>
<dbReference type="PANTHER" id="PTHR34504">
    <property type="entry name" value="ANTITOXIN HICB"/>
    <property type="match status" value="1"/>
</dbReference>
<evidence type="ECO:0000259" key="1">
    <source>
        <dbReference type="Pfam" id="PF15919"/>
    </source>
</evidence>
<dbReference type="InterPro" id="IPR051404">
    <property type="entry name" value="TA_system_antitoxin"/>
</dbReference>
<dbReference type="Proteomes" id="UP000000272">
    <property type="component" value="Chromosome"/>
</dbReference>
<dbReference type="KEGG" id="toc:Toce_0438"/>
<dbReference type="Gene3D" id="3.30.160.250">
    <property type="match status" value="1"/>
</dbReference>
<name>D9S1D9_THEOJ</name>
<dbReference type="eggNOG" id="COG1598">
    <property type="taxonomic scope" value="Bacteria"/>
</dbReference>
<feature type="domain" description="HicB-like antitoxin of toxin-antitoxin system" evidence="1">
    <location>
        <begin position="14"/>
        <end position="81"/>
    </location>
</feature>
<dbReference type="RefSeq" id="WP_013275266.1">
    <property type="nucleotide sequence ID" value="NC_014377.1"/>
</dbReference>
<evidence type="ECO:0000313" key="3">
    <source>
        <dbReference type="Proteomes" id="UP000000272"/>
    </source>
</evidence>
<dbReference type="PANTHER" id="PTHR34504:SF2">
    <property type="entry name" value="UPF0150 PROTEIN SSL0259"/>
    <property type="match status" value="1"/>
</dbReference>
<reference evidence="2 3" key="1">
    <citation type="journal article" date="2010" name="Stand. Genomic Sci.">
        <title>Complete genome sequence of Thermosediminibacter oceani type strain (JW/IW-1228P).</title>
        <authorList>
            <person name="Pitluck S."/>
            <person name="Yasawong M."/>
            <person name="Munk C."/>
            <person name="Nolan M."/>
            <person name="Lapidus A."/>
            <person name="Lucas S."/>
            <person name="Glavina Del Rio T."/>
            <person name="Tice H."/>
            <person name="Cheng J.F."/>
            <person name="Bruce D."/>
            <person name="Detter C."/>
            <person name="Tapia R."/>
            <person name="Han C."/>
            <person name="Goodwin L."/>
            <person name="Liolios K."/>
            <person name="Ivanova N."/>
            <person name="Mavromatis K."/>
            <person name="Mikhailova N."/>
            <person name="Pati A."/>
            <person name="Chen A."/>
            <person name="Palaniappan K."/>
            <person name="Land M."/>
            <person name="Hauser L."/>
            <person name="Chang Y.J."/>
            <person name="Jeffries C.D."/>
            <person name="Rohde M."/>
            <person name="Spring S."/>
            <person name="Sikorski J."/>
            <person name="Goker M."/>
            <person name="Woyke T."/>
            <person name="Bristow J."/>
            <person name="Eisen J.A."/>
            <person name="Markowitz V."/>
            <person name="Hugenholtz P."/>
            <person name="Kyrpides N.C."/>
            <person name="Klenk H.P."/>
        </authorList>
    </citation>
    <scope>NUCLEOTIDE SEQUENCE [LARGE SCALE GENOMIC DNA]</scope>
    <source>
        <strain evidence="3">ATCC BAA-1034 / DSM 16646 / JW/IW-1228P</strain>
    </source>
</reference>
<dbReference type="SUPFAM" id="SSF143100">
    <property type="entry name" value="TTHA1013/TTHA0281-like"/>
    <property type="match status" value="1"/>
</dbReference>
<proteinExistence type="predicted"/>
<keyword evidence="3" id="KW-1185">Reference proteome</keyword>
<dbReference type="HOGENOM" id="CLU_125405_0_0_9"/>
<evidence type="ECO:0000313" key="2">
    <source>
        <dbReference type="EMBL" id="ADL07216.1"/>
    </source>
</evidence>